<reference evidence="2" key="1">
    <citation type="submission" date="2019-09" db="EMBL/GenBank/DDBJ databases">
        <authorList>
            <person name="Cremers G."/>
        </authorList>
    </citation>
    <scope>NUCLEOTIDE SEQUENCE [LARGE SCALE GENOMIC DNA]</scope>
    <source>
        <strain evidence="2">3B</strain>
    </source>
</reference>
<evidence type="ECO:0000313" key="2">
    <source>
        <dbReference type="EMBL" id="VVM07449.1"/>
    </source>
</evidence>
<dbReference type="EMBL" id="CABFUZ020000164">
    <property type="protein sequence ID" value="VVM07449.1"/>
    <property type="molecule type" value="Genomic_DNA"/>
</dbReference>
<dbReference type="RefSeq" id="WP_142525583.1">
    <property type="nucleotide sequence ID" value="NZ_CABFUZ020000164.1"/>
</dbReference>
<protein>
    <submittedName>
        <fullName evidence="2">Uncharacterized protein</fullName>
    </submittedName>
</protein>
<comment type="caution">
    <text evidence="2">The sequence shown here is derived from an EMBL/GenBank/DDBJ whole genome shotgun (WGS) entry which is preliminary data.</text>
</comment>
<keyword evidence="3" id="KW-1185">Reference proteome</keyword>
<feature type="region of interest" description="Disordered" evidence="1">
    <location>
        <begin position="97"/>
        <end position="126"/>
    </location>
</feature>
<dbReference type="OrthoDB" id="200016at2"/>
<organism evidence="2 3">
    <name type="scientific">Methylacidimicrobium cyclopophantes</name>
    <dbReference type="NCBI Taxonomy" id="1041766"/>
    <lineage>
        <taxon>Bacteria</taxon>
        <taxon>Pseudomonadati</taxon>
        <taxon>Verrucomicrobiota</taxon>
        <taxon>Methylacidimicrobium</taxon>
    </lineage>
</organism>
<dbReference type="AlphaFoldDB" id="A0A5E6MHT1"/>
<sequence>MRKAGILFALLAACHLAGGHWLFWQGAAWAGMLVRYAQSYGMETGLTMTFDGKHPCQICKKVVKGKSKEEHSSRTERSQEDFGLFSLADATALTPLLLSPETPPVERPAVTIRTDRPLSPPPRHLA</sequence>
<evidence type="ECO:0000256" key="1">
    <source>
        <dbReference type="SAM" id="MobiDB-lite"/>
    </source>
</evidence>
<dbReference type="Proteomes" id="UP000381693">
    <property type="component" value="Unassembled WGS sequence"/>
</dbReference>
<accession>A0A5E6MHT1</accession>
<evidence type="ECO:0000313" key="3">
    <source>
        <dbReference type="Proteomes" id="UP000381693"/>
    </source>
</evidence>
<name>A0A5E6MHT1_9BACT</name>
<proteinExistence type="predicted"/>
<gene>
    <name evidence="2" type="ORF">MAMC_01609</name>
</gene>